<keyword evidence="3" id="KW-1185">Reference proteome</keyword>
<sequence length="159" mass="17921">MSWLSAVRRKCVNVGIALECFGWRVRLAVRSIAVWTWCVPNQESKIEEYRSSEIVASQSTIVTQWVGFRIVSVPHDVELAFTSDPEGIGDNRRSNGDENEADQDDGSNVVFGKHVEARVQMVRKIEVTIACGIANCWMRLQGTQKRRPWLPNNVECSVG</sequence>
<evidence type="ECO:0000313" key="2">
    <source>
        <dbReference type="EMBL" id="KAA1257358.1"/>
    </source>
</evidence>
<evidence type="ECO:0000313" key="3">
    <source>
        <dbReference type="Proteomes" id="UP000322699"/>
    </source>
</evidence>
<reference evidence="2 3" key="1">
    <citation type="submission" date="2019-08" db="EMBL/GenBank/DDBJ databases">
        <title>Deep-cultivation of Planctomycetes and their phenomic and genomic characterization uncovers novel biology.</title>
        <authorList>
            <person name="Wiegand S."/>
            <person name="Jogler M."/>
            <person name="Boedeker C."/>
            <person name="Pinto D."/>
            <person name="Vollmers J."/>
            <person name="Rivas-Marin E."/>
            <person name="Kohn T."/>
            <person name="Peeters S.H."/>
            <person name="Heuer A."/>
            <person name="Rast P."/>
            <person name="Oberbeckmann S."/>
            <person name="Bunk B."/>
            <person name="Jeske O."/>
            <person name="Meyerdierks A."/>
            <person name="Storesund J.E."/>
            <person name="Kallscheuer N."/>
            <person name="Luecker S."/>
            <person name="Lage O.M."/>
            <person name="Pohl T."/>
            <person name="Merkel B.J."/>
            <person name="Hornburger P."/>
            <person name="Mueller R.-W."/>
            <person name="Bruemmer F."/>
            <person name="Labrenz M."/>
            <person name="Spormann A.M."/>
            <person name="Op Den Camp H."/>
            <person name="Overmann J."/>
            <person name="Amann R."/>
            <person name="Jetten M.S.M."/>
            <person name="Mascher T."/>
            <person name="Medema M.H."/>
            <person name="Devos D.P."/>
            <person name="Kaster A.-K."/>
            <person name="Ovreas L."/>
            <person name="Rohde M."/>
            <person name="Galperin M.Y."/>
            <person name="Jogler C."/>
        </authorList>
    </citation>
    <scope>NUCLEOTIDE SEQUENCE [LARGE SCALE GENOMIC DNA]</scope>
    <source>
        <strain evidence="2 3">LF1</strain>
    </source>
</reference>
<protein>
    <submittedName>
        <fullName evidence="2">Uncharacterized protein</fullName>
    </submittedName>
</protein>
<evidence type="ECO:0000256" key="1">
    <source>
        <dbReference type="SAM" id="MobiDB-lite"/>
    </source>
</evidence>
<organism evidence="2 3">
    <name type="scientific">Rubripirellula obstinata</name>
    <dbReference type="NCBI Taxonomy" id="406547"/>
    <lineage>
        <taxon>Bacteria</taxon>
        <taxon>Pseudomonadati</taxon>
        <taxon>Planctomycetota</taxon>
        <taxon>Planctomycetia</taxon>
        <taxon>Pirellulales</taxon>
        <taxon>Pirellulaceae</taxon>
        <taxon>Rubripirellula</taxon>
    </lineage>
</organism>
<gene>
    <name evidence="2" type="ORF">LF1_52070</name>
</gene>
<proteinExistence type="predicted"/>
<name>A0A5B1C8A6_9BACT</name>
<accession>A0A5B1C8A6</accession>
<feature type="region of interest" description="Disordered" evidence="1">
    <location>
        <begin position="82"/>
        <end position="107"/>
    </location>
</feature>
<comment type="caution">
    <text evidence="2">The sequence shown here is derived from an EMBL/GenBank/DDBJ whole genome shotgun (WGS) entry which is preliminary data.</text>
</comment>
<dbReference type="EMBL" id="VRLW01000002">
    <property type="protein sequence ID" value="KAA1257358.1"/>
    <property type="molecule type" value="Genomic_DNA"/>
</dbReference>
<dbReference type="Proteomes" id="UP000322699">
    <property type="component" value="Unassembled WGS sequence"/>
</dbReference>
<dbReference type="AlphaFoldDB" id="A0A5B1C8A6"/>